<dbReference type="EMBL" id="QCYK01000002">
    <property type="protein sequence ID" value="PUZ25399.1"/>
    <property type="molecule type" value="Genomic_DNA"/>
</dbReference>
<dbReference type="Gene3D" id="3.40.1760.20">
    <property type="match status" value="1"/>
</dbReference>
<evidence type="ECO:0000313" key="1">
    <source>
        <dbReference type="EMBL" id="PUZ25399.1"/>
    </source>
</evidence>
<comment type="caution">
    <text evidence="1">The sequence shown here is derived from an EMBL/GenBank/DDBJ whole genome shotgun (WGS) entry which is preliminary data.</text>
</comment>
<dbReference type="AlphaFoldDB" id="A0A2T7BGI3"/>
<name>A0A2T7BGI3_9BACT</name>
<protein>
    <submittedName>
        <fullName evidence="1">Uncharacterized protein</fullName>
    </submittedName>
</protein>
<proteinExistence type="predicted"/>
<organism evidence="1 2">
    <name type="scientific">Chitinophaga parva</name>
    <dbReference type="NCBI Taxonomy" id="2169414"/>
    <lineage>
        <taxon>Bacteria</taxon>
        <taxon>Pseudomonadati</taxon>
        <taxon>Bacteroidota</taxon>
        <taxon>Chitinophagia</taxon>
        <taxon>Chitinophagales</taxon>
        <taxon>Chitinophagaceae</taxon>
        <taxon>Chitinophaga</taxon>
    </lineage>
</organism>
<sequence length="110" mass="12400">MERKIILVPKDKAAQIALDHDTATPSQLMELSLSQTEFKELIRTGFFDLINHIAGVNIDDYEDECIEEKEKLEKVLQSALFATNVTGKVAQIKSLFEAAISRGTGVYFYF</sequence>
<evidence type="ECO:0000313" key="2">
    <source>
        <dbReference type="Proteomes" id="UP000244450"/>
    </source>
</evidence>
<dbReference type="RefSeq" id="WP_108687237.1">
    <property type="nucleotide sequence ID" value="NZ_QCYK01000002.1"/>
</dbReference>
<reference evidence="1 2" key="1">
    <citation type="submission" date="2018-04" db="EMBL/GenBank/DDBJ databases">
        <title>Chitinophaga fuyangensis sp. nov., isolated from soil in a chemical factory.</title>
        <authorList>
            <person name="Chen K."/>
        </authorList>
    </citation>
    <scope>NUCLEOTIDE SEQUENCE [LARGE SCALE GENOMIC DNA]</scope>
    <source>
        <strain evidence="1 2">LY-1</strain>
    </source>
</reference>
<dbReference type="OrthoDB" id="671624at2"/>
<keyword evidence="2" id="KW-1185">Reference proteome</keyword>
<gene>
    <name evidence="1" type="ORF">DCC81_13975</name>
</gene>
<accession>A0A2T7BGI3</accession>
<dbReference type="Proteomes" id="UP000244450">
    <property type="component" value="Unassembled WGS sequence"/>
</dbReference>
<dbReference type="InterPro" id="IPR038223">
    <property type="entry name" value="DMP12_sf"/>
</dbReference>